<dbReference type="CDD" id="cd06199">
    <property type="entry name" value="SiR"/>
    <property type="match status" value="1"/>
</dbReference>
<evidence type="ECO:0000256" key="8">
    <source>
        <dbReference type="ARBA" id="ARBA00023002"/>
    </source>
</evidence>
<dbReference type="SUPFAM" id="SSF63380">
    <property type="entry name" value="Riboflavin synthase domain-like"/>
    <property type="match status" value="1"/>
</dbReference>
<evidence type="ECO:0000313" key="13">
    <source>
        <dbReference type="EMBL" id="SDF23551.1"/>
    </source>
</evidence>
<dbReference type="PANTHER" id="PTHR19384">
    <property type="entry name" value="NITRIC OXIDE SYNTHASE-RELATED"/>
    <property type="match status" value="1"/>
</dbReference>
<evidence type="ECO:0000259" key="11">
    <source>
        <dbReference type="PROSITE" id="PS50902"/>
    </source>
</evidence>
<dbReference type="InterPro" id="IPR029039">
    <property type="entry name" value="Flavoprotein-like_sf"/>
</dbReference>
<evidence type="ECO:0000256" key="1">
    <source>
        <dbReference type="ARBA" id="ARBA00001917"/>
    </source>
</evidence>
<reference evidence="14" key="1">
    <citation type="submission" date="2016-10" db="EMBL/GenBank/DDBJ databases">
        <authorList>
            <person name="Varghese N."/>
            <person name="Submissions S."/>
        </authorList>
    </citation>
    <scope>NUCLEOTIDE SEQUENCE [LARGE SCALE GENOMIC DNA]</scope>
    <source>
        <strain evidence="14">GAS232</strain>
    </source>
</reference>
<comment type="catalytic activity">
    <reaction evidence="10">
        <text>hydrogen sulfide + 3 NADP(+) + 3 H2O = sulfite + 3 NADPH + 4 H(+)</text>
        <dbReference type="Rhea" id="RHEA:13801"/>
        <dbReference type="ChEBI" id="CHEBI:15377"/>
        <dbReference type="ChEBI" id="CHEBI:15378"/>
        <dbReference type="ChEBI" id="CHEBI:17359"/>
        <dbReference type="ChEBI" id="CHEBI:29919"/>
        <dbReference type="ChEBI" id="CHEBI:57783"/>
        <dbReference type="ChEBI" id="CHEBI:58349"/>
        <dbReference type="EC" id="1.8.1.2"/>
    </reaction>
</comment>
<dbReference type="EC" id="1.8.1.2" evidence="3"/>
<gene>
    <name evidence="13" type="ORF">SAMN05444167_1800</name>
</gene>
<evidence type="ECO:0000256" key="4">
    <source>
        <dbReference type="ARBA" id="ARBA00022630"/>
    </source>
</evidence>
<dbReference type="InterPro" id="IPR017927">
    <property type="entry name" value="FAD-bd_FR_type"/>
</dbReference>
<dbReference type="InterPro" id="IPR001094">
    <property type="entry name" value="Flavdoxin-like"/>
</dbReference>
<name>A0A1G7JF69_9BACT</name>
<protein>
    <recommendedName>
        <fullName evidence="3">assimilatory sulfite reductase (NADPH)</fullName>
        <ecNumber evidence="3">1.8.1.2</ecNumber>
    </recommendedName>
</protein>
<evidence type="ECO:0000256" key="9">
    <source>
        <dbReference type="ARBA" id="ARBA00023192"/>
    </source>
</evidence>
<dbReference type="InterPro" id="IPR001709">
    <property type="entry name" value="Flavoprot_Pyr_Nucl_cyt_Rdtase"/>
</dbReference>
<dbReference type="Pfam" id="PF00667">
    <property type="entry name" value="FAD_binding_1"/>
    <property type="match status" value="1"/>
</dbReference>
<dbReference type="InterPro" id="IPR023173">
    <property type="entry name" value="NADPH_Cyt_P450_Rdtase_alpha"/>
</dbReference>
<comment type="cofactor">
    <cofactor evidence="2">
        <name>FAD</name>
        <dbReference type="ChEBI" id="CHEBI:57692"/>
    </cofactor>
</comment>
<dbReference type="PRINTS" id="PR00371">
    <property type="entry name" value="FPNCR"/>
</dbReference>
<dbReference type="RefSeq" id="WP_083344829.1">
    <property type="nucleotide sequence ID" value="NZ_LT629690.1"/>
</dbReference>
<evidence type="ECO:0000256" key="6">
    <source>
        <dbReference type="ARBA" id="ARBA00022827"/>
    </source>
</evidence>
<dbReference type="PRINTS" id="PR00369">
    <property type="entry name" value="FLAVODOXIN"/>
</dbReference>
<sequence length="580" mass="64306">MKVVTPFIPEDAPFSAEQRAWLNKLLADLFPKPLSTEPPVSFRVSVYFASQSGTAERLAKKMSKLLKEAGHAPKVQSVESLSLSALAQETYALFFASTYGDGEPPENACVFRDALFSDNAPRLQALRYAVFCLGDRAYEHFCQFGIELDDRLNSLGASRITARVESDLDVDTAFSAWSSQFLKAFCDFGPKSSEAAQVTTSPAAANLTHTRENPYHAPLVDKRLLTHPSSSKQTVHVGFDLTDAELQYEAGDACGVLAENDPALVDEILELLSFSPSDTAILPKSGPLTVEQLLRHHLQITKLTRKVVQRFAEKAECQTLSTLLIAETGELETYLYGRGLIDLLHAYPGVLSNAAELVELLPRLTPRLYSISSSPTAHGRELHCTIGVVNYTAHGRDRGGVASTMLGQRMEIGARVPIYLHPNKRFRLPKNSEAPIIMIGPGTGVAPFRAFLHERRALGHTGKNWLFFGERSAETDFLYCCEMKSFVDDGHLTRFDTAFSRDQAHKVYVQDRMLESGAELFRWLNDGASLYVCGDASRMAKDVDVALHRIVSMHGNLTNEAAQEYVSALHDENRYHRDVY</sequence>
<keyword evidence="5" id="KW-0288">FMN</keyword>
<dbReference type="SUPFAM" id="SSF52343">
    <property type="entry name" value="Ferredoxin reductase-like, C-terminal NADP-linked domain"/>
    <property type="match status" value="1"/>
</dbReference>
<evidence type="ECO:0000256" key="10">
    <source>
        <dbReference type="ARBA" id="ARBA00052219"/>
    </source>
</evidence>
<evidence type="ECO:0000256" key="2">
    <source>
        <dbReference type="ARBA" id="ARBA00001974"/>
    </source>
</evidence>
<comment type="cofactor">
    <cofactor evidence="1">
        <name>FMN</name>
        <dbReference type="ChEBI" id="CHEBI:58210"/>
    </cofactor>
</comment>
<dbReference type="PROSITE" id="PS51384">
    <property type="entry name" value="FAD_FR"/>
    <property type="match status" value="1"/>
</dbReference>
<dbReference type="PROSITE" id="PS50902">
    <property type="entry name" value="FLAVODOXIN_LIKE"/>
    <property type="match status" value="1"/>
</dbReference>
<keyword evidence="9" id="KW-0028">Amino-acid biosynthesis</keyword>
<dbReference type="GO" id="GO:0010181">
    <property type="term" value="F:FMN binding"/>
    <property type="evidence" value="ECO:0007669"/>
    <property type="project" value="InterPro"/>
</dbReference>
<dbReference type="Proteomes" id="UP000182427">
    <property type="component" value="Chromosome I"/>
</dbReference>
<evidence type="ECO:0000256" key="7">
    <source>
        <dbReference type="ARBA" id="ARBA00022857"/>
    </source>
</evidence>
<accession>A0A1G7JF69</accession>
<evidence type="ECO:0000259" key="12">
    <source>
        <dbReference type="PROSITE" id="PS51384"/>
    </source>
</evidence>
<dbReference type="InterPro" id="IPR039261">
    <property type="entry name" value="FNR_nucleotide-bd"/>
</dbReference>
<dbReference type="GO" id="GO:0005829">
    <property type="term" value="C:cytosol"/>
    <property type="evidence" value="ECO:0007669"/>
    <property type="project" value="TreeGrafter"/>
</dbReference>
<dbReference type="Gene3D" id="3.40.50.80">
    <property type="entry name" value="Nucleotide-binding domain of ferredoxin-NADP reductase (FNR) module"/>
    <property type="match status" value="1"/>
</dbReference>
<keyword evidence="9" id="KW-0198">Cysteine biosynthesis</keyword>
<dbReference type="OrthoDB" id="9789468at2"/>
<dbReference type="Gene3D" id="2.40.30.10">
    <property type="entry name" value="Translation factors"/>
    <property type="match status" value="1"/>
</dbReference>
<dbReference type="GO" id="GO:0019344">
    <property type="term" value="P:cysteine biosynthetic process"/>
    <property type="evidence" value="ECO:0007669"/>
    <property type="project" value="UniProtKB-KW"/>
</dbReference>
<evidence type="ECO:0000313" key="14">
    <source>
        <dbReference type="Proteomes" id="UP000182427"/>
    </source>
</evidence>
<dbReference type="Gene3D" id="1.20.990.10">
    <property type="entry name" value="NADPH-cytochrome p450 Reductase, Chain A, domain 3"/>
    <property type="match status" value="1"/>
</dbReference>
<feature type="domain" description="FAD-binding FR-type" evidence="12">
    <location>
        <begin position="212"/>
        <end position="429"/>
    </location>
</feature>
<organism evidence="13 14">
    <name type="scientific">Terriglobus roseus</name>
    <dbReference type="NCBI Taxonomy" id="392734"/>
    <lineage>
        <taxon>Bacteria</taxon>
        <taxon>Pseudomonadati</taxon>
        <taxon>Acidobacteriota</taxon>
        <taxon>Terriglobia</taxon>
        <taxon>Terriglobales</taxon>
        <taxon>Acidobacteriaceae</taxon>
        <taxon>Terriglobus</taxon>
    </lineage>
</organism>
<keyword evidence="4" id="KW-0285">Flavoprotein</keyword>
<dbReference type="GO" id="GO:0050660">
    <property type="term" value="F:flavin adenine dinucleotide binding"/>
    <property type="evidence" value="ECO:0007669"/>
    <property type="project" value="TreeGrafter"/>
</dbReference>
<dbReference type="Gene3D" id="3.40.50.360">
    <property type="match status" value="1"/>
</dbReference>
<dbReference type="InterPro" id="IPR017938">
    <property type="entry name" value="Riboflavin_synthase-like_b-brl"/>
</dbReference>
<keyword evidence="6" id="KW-0274">FAD</keyword>
<dbReference type="SUPFAM" id="SSF52218">
    <property type="entry name" value="Flavoproteins"/>
    <property type="match status" value="1"/>
</dbReference>
<dbReference type="InterPro" id="IPR008254">
    <property type="entry name" value="Flavodoxin/NO_synth"/>
</dbReference>
<keyword evidence="8" id="KW-0560">Oxidoreductase</keyword>
<dbReference type="AlphaFoldDB" id="A0A1G7JF69"/>
<evidence type="ECO:0000256" key="3">
    <source>
        <dbReference type="ARBA" id="ARBA00012604"/>
    </source>
</evidence>
<dbReference type="InterPro" id="IPR003097">
    <property type="entry name" value="CysJ-like_FAD-binding"/>
</dbReference>
<dbReference type="GO" id="GO:0004783">
    <property type="term" value="F:sulfite reductase (NADPH) activity"/>
    <property type="evidence" value="ECO:0007669"/>
    <property type="project" value="UniProtKB-EC"/>
</dbReference>
<feature type="domain" description="Flavodoxin-like" evidence="11">
    <location>
        <begin position="44"/>
        <end position="182"/>
    </location>
</feature>
<proteinExistence type="predicted"/>
<keyword evidence="7" id="KW-0521">NADP</keyword>
<keyword evidence="14" id="KW-1185">Reference proteome</keyword>
<dbReference type="FunFam" id="3.40.50.80:FF:000001">
    <property type="entry name" value="NADPH--cytochrome P450 reductase 1"/>
    <property type="match status" value="1"/>
</dbReference>
<dbReference type="Pfam" id="PF00258">
    <property type="entry name" value="Flavodoxin_1"/>
    <property type="match status" value="1"/>
</dbReference>
<dbReference type="Pfam" id="PF00175">
    <property type="entry name" value="NAD_binding_1"/>
    <property type="match status" value="1"/>
</dbReference>
<dbReference type="EMBL" id="LT629690">
    <property type="protein sequence ID" value="SDF23551.1"/>
    <property type="molecule type" value="Genomic_DNA"/>
</dbReference>
<evidence type="ECO:0000256" key="5">
    <source>
        <dbReference type="ARBA" id="ARBA00022643"/>
    </source>
</evidence>
<dbReference type="PANTHER" id="PTHR19384:SF128">
    <property type="entry name" value="NADPH OXIDOREDUCTASE A"/>
    <property type="match status" value="1"/>
</dbReference>
<dbReference type="InterPro" id="IPR001433">
    <property type="entry name" value="OxRdtase_FAD/NAD-bd"/>
</dbReference>